<organism evidence="1 2">
    <name type="scientific">Halobium palmae</name>
    <dbReference type="NCBI Taxonomy" id="1776492"/>
    <lineage>
        <taxon>Archaea</taxon>
        <taxon>Methanobacteriati</taxon>
        <taxon>Methanobacteriota</taxon>
        <taxon>Stenosarchaea group</taxon>
        <taxon>Halobacteria</taxon>
        <taxon>Halobacteriales</taxon>
        <taxon>Haloferacaceae</taxon>
        <taxon>Halobium</taxon>
    </lineage>
</organism>
<proteinExistence type="predicted"/>
<comment type="caution">
    <text evidence="1">The sequence shown here is derived from an EMBL/GenBank/DDBJ whole genome shotgun (WGS) entry which is preliminary data.</text>
</comment>
<name>A0ABD5S4R9_9EURY</name>
<sequence length="94" mass="10361">MVDPEPAGPVLVAVEDPEQVRQLVRTAGDLARLGERTVRLVSVVVKSYDSPFGVFDDETIVREFADDSRELLRRAIVPSDVTVQRDLVVARSVA</sequence>
<accession>A0ABD5S4R9</accession>
<dbReference type="Proteomes" id="UP001596328">
    <property type="component" value="Unassembled WGS sequence"/>
</dbReference>
<keyword evidence="2" id="KW-1185">Reference proteome</keyword>
<dbReference type="EMBL" id="JBHSWU010001264">
    <property type="protein sequence ID" value="MFC6726621.1"/>
    <property type="molecule type" value="Genomic_DNA"/>
</dbReference>
<protein>
    <submittedName>
        <fullName evidence="1">Universal stress protein</fullName>
    </submittedName>
</protein>
<evidence type="ECO:0000313" key="1">
    <source>
        <dbReference type="EMBL" id="MFC6726621.1"/>
    </source>
</evidence>
<dbReference type="AlphaFoldDB" id="A0ABD5S4R9"/>
<gene>
    <name evidence="1" type="ORF">ACFQE1_20075</name>
</gene>
<feature type="non-terminal residue" evidence="1">
    <location>
        <position position="94"/>
    </location>
</feature>
<evidence type="ECO:0000313" key="2">
    <source>
        <dbReference type="Proteomes" id="UP001596328"/>
    </source>
</evidence>
<reference evidence="1 2" key="1">
    <citation type="journal article" date="2019" name="Int. J. Syst. Evol. Microbiol.">
        <title>The Global Catalogue of Microorganisms (GCM) 10K type strain sequencing project: providing services to taxonomists for standard genome sequencing and annotation.</title>
        <authorList>
            <consortium name="The Broad Institute Genomics Platform"/>
            <consortium name="The Broad Institute Genome Sequencing Center for Infectious Disease"/>
            <person name="Wu L."/>
            <person name="Ma J."/>
        </authorList>
    </citation>
    <scope>NUCLEOTIDE SEQUENCE [LARGE SCALE GENOMIC DNA]</scope>
    <source>
        <strain evidence="1 2">NBRC 111368</strain>
    </source>
</reference>